<keyword evidence="1" id="KW-0472">Membrane</keyword>
<evidence type="ECO:0000256" key="1">
    <source>
        <dbReference type="SAM" id="Phobius"/>
    </source>
</evidence>
<evidence type="ECO:0000313" key="3">
    <source>
        <dbReference type="Proteomes" id="UP000438983"/>
    </source>
</evidence>
<dbReference type="AlphaFoldDB" id="A0A6I6LQI6"/>
<sequence length="61" mass="6678">MIAPALVILLMIIGWSAAAFAMLWGMLRIARYHHKPSQQAPHDRQVRAIGAKNGINLSLSA</sequence>
<protein>
    <submittedName>
        <fullName evidence="2">Uncharacterized protein</fullName>
    </submittedName>
</protein>
<keyword evidence="1" id="KW-1133">Transmembrane helix</keyword>
<reference evidence="2 3" key="1">
    <citation type="submission" date="2019-12" db="EMBL/GenBank/DDBJ databases">
        <title>Complete genome sequence of Pseudomonas stutzeri.</title>
        <authorList>
            <person name="Lim S.R."/>
            <person name="Kim J.H."/>
        </authorList>
    </citation>
    <scope>NUCLEOTIDE SEQUENCE [LARGE SCALE GENOMIC DNA]</scope>
    <source>
        <strain evidence="2 3">PM101005</strain>
    </source>
</reference>
<dbReference type="RefSeq" id="WP_158188140.1">
    <property type="nucleotide sequence ID" value="NZ_CP046902.1"/>
</dbReference>
<dbReference type="OrthoDB" id="6897608at2"/>
<keyword evidence="1" id="KW-0812">Transmembrane</keyword>
<feature type="transmembrane region" description="Helical" evidence="1">
    <location>
        <begin position="6"/>
        <end position="27"/>
    </location>
</feature>
<accession>A0A6I6LQI6</accession>
<dbReference type="EMBL" id="CP046902">
    <property type="protein sequence ID" value="QGZ30646.1"/>
    <property type="molecule type" value="Genomic_DNA"/>
</dbReference>
<gene>
    <name evidence="2" type="ORF">GQA94_11435</name>
</gene>
<dbReference type="Proteomes" id="UP000438983">
    <property type="component" value="Chromosome"/>
</dbReference>
<organism evidence="2 3">
    <name type="scientific">Stutzerimonas stutzeri</name>
    <name type="common">Pseudomonas stutzeri</name>
    <dbReference type="NCBI Taxonomy" id="316"/>
    <lineage>
        <taxon>Bacteria</taxon>
        <taxon>Pseudomonadati</taxon>
        <taxon>Pseudomonadota</taxon>
        <taxon>Gammaproteobacteria</taxon>
        <taxon>Pseudomonadales</taxon>
        <taxon>Pseudomonadaceae</taxon>
        <taxon>Stutzerimonas</taxon>
    </lineage>
</organism>
<proteinExistence type="predicted"/>
<name>A0A6I6LQI6_STUST</name>
<evidence type="ECO:0000313" key="2">
    <source>
        <dbReference type="EMBL" id="QGZ30646.1"/>
    </source>
</evidence>